<proteinExistence type="predicted"/>
<name>A0A368Q558_SETIT</name>
<gene>
    <name evidence="1" type="ORF">SETIT_2G264900v2</name>
</gene>
<evidence type="ECO:0000313" key="1">
    <source>
        <dbReference type="EMBL" id="RCV12380.1"/>
    </source>
</evidence>
<organism evidence="1">
    <name type="scientific">Setaria italica</name>
    <name type="common">Foxtail millet</name>
    <name type="synonym">Panicum italicum</name>
    <dbReference type="NCBI Taxonomy" id="4555"/>
    <lineage>
        <taxon>Eukaryota</taxon>
        <taxon>Viridiplantae</taxon>
        <taxon>Streptophyta</taxon>
        <taxon>Embryophyta</taxon>
        <taxon>Tracheophyta</taxon>
        <taxon>Spermatophyta</taxon>
        <taxon>Magnoliopsida</taxon>
        <taxon>Liliopsida</taxon>
        <taxon>Poales</taxon>
        <taxon>Poaceae</taxon>
        <taxon>PACMAD clade</taxon>
        <taxon>Panicoideae</taxon>
        <taxon>Panicodae</taxon>
        <taxon>Paniceae</taxon>
        <taxon>Cenchrinae</taxon>
        <taxon>Setaria</taxon>
    </lineage>
</organism>
<protein>
    <submittedName>
        <fullName evidence="1">Uncharacterized protein</fullName>
    </submittedName>
</protein>
<dbReference type="EMBL" id="CM003529">
    <property type="protein sequence ID" value="RCV12380.1"/>
    <property type="molecule type" value="Genomic_DNA"/>
</dbReference>
<dbReference type="AlphaFoldDB" id="A0A368Q558"/>
<reference evidence="1" key="1">
    <citation type="journal article" date="2012" name="Nat. Biotechnol.">
        <title>Reference genome sequence of the model plant Setaria.</title>
        <authorList>
            <person name="Bennetzen J.L."/>
            <person name="Schmutz J."/>
            <person name="Wang H."/>
            <person name="Percifield R."/>
            <person name="Hawkins J."/>
            <person name="Pontaroli A.C."/>
            <person name="Estep M."/>
            <person name="Feng L."/>
            <person name="Vaughn J.N."/>
            <person name="Grimwood J."/>
            <person name="Jenkins J."/>
            <person name="Barry K."/>
            <person name="Lindquist E."/>
            <person name="Hellsten U."/>
            <person name="Deshpande S."/>
            <person name="Wang X."/>
            <person name="Wu X."/>
            <person name="Mitros T."/>
            <person name="Triplett J."/>
            <person name="Yang X."/>
            <person name="Ye C.Y."/>
            <person name="Mauro-Herrera M."/>
            <person name="Wang L."/>
            <person name="Li P."/>
            <person name="Sharma M."/>
            <person name="Sharma R."/>
            <person name="Ronald P.C."/>
            <person name="Panaud O."/>
            <person name="Kellogg E.A."/>
            <person name="Brutnell T.P."/>
            <person name="Doust A.N."/>
            <person name="Tuskan G.A."/>
            <person name="Rokhsar D."/>
            <person name="Devos K.M."/>
        </authorList>
    </citation>
    <scope>NUCLEOTIDE SEQUENCE [LARGE SCALE GENOMIC DNA]</scope>
    <source>
        <strain evidence="1">Yugu1</strain>
    </source>
</reference>
<sequence>MTSGALIGGQQWQSTLKSIFFGAESTHLAKHLIFVLEFWSGAGSMTGPRQNPI</sequence>
<reference evidence="1" key="2">
    <citation type="submission" date="2015-07" db="EMBL/GenBank/DDBJ databases">
        <authorList>
            <person name="Noorani M."/>
        </authorList>
    </citation>
    <scope>NUCLEOTIDE SEQUENCE</scope>
    <source>
        <strain evidence="1">Yugu1</strain>
    </source>
</reference>
<accession>A0A368Q558</accession>